<reference evidence="2 3" key="1">
    <citation type="journal article" date="2015" name="Genome Announc.">
        <title>Expanding the biotechnology potential of lactobacilli through comparative genomics of 213 strains and associated genera.</title>
        <authorList>
            <person name="Sun Z."/>
            <person name="Harris H.M."/>
            <person name="McCann A."/>
            <person name="Guo C."/>
            <person name="Argimon S."/>
            <person name="Zhang W."/>
            <person name="Yang X."/>
            <person name="Jeffery I.B."/>
            <person name="Cooney J.C."/>
            <person name="Kagawa T.F."/>
            <person name="Liu W."/>
            <person name="Song Y."/>
            <person name="Salvetti E."/>
            <person name="Wrobel A."/>
            <person name="Rasinkangas P."/>
            <person name="Parkhill J."/>
            <person name="Rea M.C."/>
            <person name="O'Sullivan O."/>
            <person name="Ritari J."/>
            <person name="Douillard F.P."/>
            <person name="Paul Ross R."/>
            <person name="Yang R."/>
            <person name="Briner A.E."/>
            <person name="Felis G.E."/>
            <person name="de Vos W.M."/>
            <person name="Barrangou R."/>
            <person name="Klaenhammer T.R."/>
            <person name="Caufield P.W."/>
            <person name="Cui Y."/>
            <person name="Zhang H."/>
            <person name="O'Toole P.W."/>
        </authorList>
    </citation>
    <scope>NUCLEOTIDE SEQUENCE [LARGE SCALE GENOMIC DNA]</scope>
    <source>
        <strain evidence="2 3">DSM 20534</strain>
    </source>
</reference>
<dbReference type="PANTHER" id="PTHR46211:SF14">
    <property type="entry name" value="GLYCEROPHOSPHODIESTER PHOSPHODIESTERASE"/>
    <property type="match status" value="1"/>
</dbReference>
<feature type="domain" description="GP-PDE" evidence="1">
    <location>
        <begin position="24"/>
        <end position="255"/>
    </location>
</feature>
<dbReference type="CDD" id="cd08556">
    <property type="entry name" value="GDPD"/>
    <property type="match status" value="1"/>
</dbReference>
<comment type="caution">
    <text evidence="2">The sequence shown here is derived from an EMBL/GenBank/DDBJ whole genome shotgun (WGS) entry which is preliminary data.</text>
</comment>
<protein>
    <submittedName>
        <fullName evidence="2">Glycerophosphoryl diester phosphodiesterase</fullName>
    </submittedName>
</protein>
<evidence type="ECO:0000313" key="3">
    <source>
        <dbReference type="Proteomes" id="UP000050909"/>
    </source>
</evidence>
<dbReference type="AlphaFoldDB" id="A0A0R1GTV1"/>
<dbReference type="InterPro" id="IPR017946">
    <property type="entry name" value="PLC-like_Pdiesterase_TIM-brl"/>
</dbReference>
<dbReference type="GO" id="GO:0008081">
    <property type="term" value="F:phosphoric diester hydrolase activity"/>
    <property type="evidence" value="ECO:0007669"/>
    <property type="project" value="InterPro"/>
</dbReference>
<evidence type="ECO:0000259" key="1">
    <source>
        <dbReference type="PROSITE" id="PS51704"/>
    </source>
</evidence>
<accession>A0A0R1GTV1</accession>
<dbReference type="Proteomes" id="UP000050909">
    <property type="component" value="Unassembled WGS sequence"/>
</dbReference>
<proteinExistence type="predicted"/>
<gene>
    <name evidence="2" type="ORF">FC62_GL001270</name>
</gene>
<dbReference type="SUPFAM" id="SSF51695">
    <property type="entry name" value="PLC-like phosphodiesterases"/>
    <property type="match status" value="1"/>
</dbReference>
<name>A0A0R1GTV1_9LACO</name>
<dbReference type="GO" id="GO:0006629">
    <property type="term" value="P:lipid metabolic process"/>
    <property type="evidence" value="ECO:0007669"/>
    <property type="project" value="InterPro"/>
</dbReference>
<dbReference type="EMBL" id="AZCV01000005">
    <property type="protein sequence ID" value="KRK37392.1"/>
    <property type="molecule type" value="Genomic_DNA"/>
</dbReference>
<organism evidence="2 3">
    <name type="scientific">Amylolactobacillus amylotrophicus DSM 20534</name>
    <dbReference type="NCBI Taxonomy" id="1423722"/>
    <lineage>
        <taxon>Bacteria</taxon>
        <taxon>Bacillati</taxon>
        <taxon>Bacillota</taxon>
        <taxon>Bacilli</taxon>
        <taxon>Lactobacillales</taxon>
        <taxon>Lactobacillaceae</taxon>
        <taxon>Amylolactobacillus</taxon>
    </lineage>
</organism>
<evidence type="ECO:0000313" key="2">
    <source>
        <dbReference type="EMBL" id="KRK37392.1"/>
    </source>
</evidence>
<dbReference type="InterPro" id="IPR030395">
    <property type="entry name" value="GP_PDE_dom"/>
</dbReference>
<keyword evidence="3" id="KW-1185">Reference proteome</keyword>
<dbReference type="PANTHER" id="PTHR46211">
    <property type="entry name" value="GLYCEROPHOSPHORYL DIESTER PHOSPHODIESTERASE"/>
    <property type="match status" value="1"/>
</dbReference>
<dbReference type="PATRIC" id="fig|1423722.3.peg.1295"/>
<sequence length="470" mass="53171">MVKQMRKFSFFVFALIIWVTQSGFTVVGHRGNPVKVAEETIASFDSAFSDGADYVELDLHVSKDNQLVISHDRDLQRITGTSAIVSQNNFAYLSTLHQANGEPMHTLNQIFAYYAERPETKFLIETKKTKYNNPKNMEQLLVETIEQYHMADRVLVHSFSYKSLKSLSKLMPGLPLIFIVGSLKRINFDVLSYVDGINISSKLVNSKLISQLHSLNKKVFVWDEMQENPAQWNWLVNLPIDGVVTNYPSTGFQYKLAKDGTKEYRVDRDAVVVSKAPLTTRVNPYVDLGTNKTVPPFRKVHVDSAVIVNHRTFYQLENGEFIPADTVNFNLDERNYLPYINQKIILKAGGANSLYDNPLTPTKVVGKLTANTPLSIVGMNTSGGETWFETTHGWIQGKNVLIYGIFPDEHADLSTQIFFAQKPAKRLSNISLQQAIVAPLNQLNQKFIKYFAISNLAFSSINDRIKLSKF</sequence>
<dbReference type="PROSITE" id="PS51704">
    <property type="entry name" value="GP_PDE"/>
    <property type="match status" value="1"/>
</dbReference>
<dbReference type="Gene3D" id="3.20.20.190">
    <property type="entry name" value="Phosphatidylinositol (PI) phosphodiesterase"/>
    <property type="match status" value="1"/>
</dbReference>
<dbReference type="Pfam" id="PF03009">
    <property type="entry name" value="GDPD"/>
    <property type="match status" value="1"/>
</dbReference>